<dbReference type="EMBL" id="JAUZQC010000017">
    <property type="protein sequence ID" value="KAK5855795.1"/>
    <property type="molecule type" value="Genomic_DNA"/>
</dbReference>
<organism evidence="1 2">
    <name type="scientific">Eleginops maclovinus</name>
    <name type="common">Patagonian blennie</name>
    <name type="synonym">Eleginus maclovinus</name>
    <dbReference type="NCBI Taxonomy" id="56733"/>
    <lineage>
        <taxon>Eukaryota</taxon>
        <taxon>Metazoa</taxon>
        <taxon>Chordata</taxon>
        <taxon>Craniata</taxon>
        <taxon>Vertebrata</taxon>
        <taxon>Euteleostomi</taxon>
        <taxon>Actinopterygii</taxon>
        <taxon>Neopterygii</taxon>
        <taxon>Teleostei</taxon>
        <taxon>Neoteleostei</taxon>
        <taxon>Acanthomorphata</taxon>
        <taxon>Eupercaria</taxon>
        <taxon>Perciformes</taxon>
        <taxon>Notothenioidei</taxon>
        <taxon>Eleginopidae</taxon>
        <taxon>Eleginops</taxon>
    </lineage>
</organism>
<proteinExistence type="predicted"/>
<dbReference type="AlphaFoldDB" id="A0AAN7X7Q6"/>
<comment type="caution">
    <text evidence="1">The sequence shown here is derived from an EMBL/GenBank/DDBJ whole genome shotgun (WGS) entry which is preliminary data.</text>
</comment>
<name>A0AAN7X7Q6_ELEMC</name>
<evidence type="ECO:0000313" key="1">
    <source>
        <dbReference type="EMBL" id="KAK5855795.1"/>
    </source>
</evidence>
<dbReference type="Proteomes" id="UP001346869">
    <property type="component" value="Unassembled WGS sequence"/>
</dbReference>
<protein>
    <submittedName>
        <fullName evidence="1">Uncharacterized protein</fullName>
    </submittedName>
</protein>
<sequence>MISDFGKEAEPGLSVPCQVRSFLTLDLSAFFEAARLTQPLYSSRSFLSSVLCSLRWVWTGYPCHAPGGLAQALRVAGFLPAITMWEIRGAAADKGISRPSESVCAGRVISGLALLHVALDSVKRGHCRDNAEITTLPHFDIRPNVCGRM</sequence>
<evidence type="ECO:0000313" key="2">
    <source>
        <dbReference type="Proteomes" id="UP001346869"/>
    </source>
</evidence>
<accession>A0AAN7X7Q6</accession>
<reference evidence="1 2" key="1">
    <citation type="journal article" date="2023" name="Genes (Basel)">
        <title>Chromosome-Level Genome Assembly and Circadian Gene Repertoire of the Patagonia Blennie Eleginops maclovinus-The Closest Ancestral Proxy of Antarctic Cryonotothenioids.</title>
        <authorList>
            <person name="Cheng C.C."/>
            <person name="Rivera-Colon A.G."/>
            <person name="Minhas B.F."/>
            <person name="Wilson L."/>
            <person name="Rayamajhi N."/>
            <person name="Vargas-Chacoff L."/>
            <person name="Catchen J.M."/>
        </authorList>
    </citation>
    <scope>NUCLEOTIDE SEQUENCE [LARGE SCALE GENOMIC DNA]</scope>
    <source>
        <strain evidence="1">JMC-PN-2008</strain>
    </source>
</reference>
<reference evidence="1 2" key="2">
    <citation type="journal article" date="2023" name="Mol. Biol. Evol.">
        <title>Genomics of Secondarily Temperate Adaptation in the Only Non-Antarctic Icefish.</title>
        <authorList>
            <person name="Rivera-Colon A.G."/>
            <person name="Rayamajhi N."/>
            <person name="Minhas B.F."/>
            <person name="Madrigal G."/>
            <person name="Bilyk K.T."/>
            <person name="Yoon V."/>
            <person name="Hune M."/>
            <person name="Gregory S."/>
            <person name="Cheng C.H.C."/>
            <person name="Catchen J.M."/>
        </authorList>
    </citation>
    <scope>NUCLEOTIDE SEQUENCE [LARGE SCALE GENOMIC DNA]</scope>
    <source>
        <strain evidence="1">JMC-PN-2008</strain>
    </source>
</reference>
<keyword evidence="2" id="KW-1185">Reference proteome</keyword>
<gene>
    <name evidence="1" type="ORF">PBY51_007437</name>
</gene>